<dbReference type="Gene3D" id="3.10.450.50">
    <property type="match status" value="1"/>
</dbReference>
<dbReference type="AlphaFoldDB" id="A0A9X1Z867"/>
<gene>
    <name evidence="2" type="ORF">L2740_01800</name>
</gene>
<protein>
    <submittedName>
        <fullName evidence="2">SEC-C domain-containing protein</fullName>
    </submittedName>
</protein>
<proteinExistence type="predicted"/>
<dbReference type="Pfam" id="PF02810">
    <property type="entry name" value="SEC-C"/>
    <property type="match status" value="1"/>
</dbReference>
<reference evidence="2" key="1">
    <citation type="submission" date="2022-01" db="EMBL/GenBank/DDBJ databases">
        <title>Whole genome-based taxonomy of the Shewanellaceae.</title>
        <authorList>
            <person name="Martin-Rodriguez A.J."/>
        </authorList>
    </citation>
    <scope>NUCLEOTIDE SEQUENCE</scope>
    <source>
        <strain evidence="2">KCTC 23973</strain>
    </source>
</reference>
<keyword evidence="3" id="KW-1185">Reference proteome</keyword>
<dbReference type="SUPFAM" id="SSF103642">
    <property type="entry name" value="Sec-C motif"/>
    <property type="match status" value="1"/>
</dbReference>
<accession>A0A9X1Z867</accession>
<evidence type="ECO:0000313" key="3">
    <source>
        <dbReference type="Proteomes" id="UP001139293"/>
    </source>
</evidence>
<dbReference type="InterPro" id="IPR004027">
    <property type="entry name" value="SEC_C_motif"/>
</dbReference>
<dbReference type="RefSeq" id="WP_248948259.1">
    <property type="nucleotide sequence ID" value="NZ_JAKILB010000001.1"/>
</dbReference>
<dbReference type="NCBIfam" id="TIGR04102">
    <property type="entry name" value="SWIM_PBPRA1643"/>
    <property type="match status" value="1"/>
</dbReference>
<dbReference type="Proteomes" id="UP001139293">
    <property type="component" value="Unassembled WGS sequence"/>
</dbReference>
<name>A0A9X1Z867_9GAMM</name>
<organism evidence="2 3">
    <name type="scientific">Shewanella pneumatophori</name>
    <dbReference type="NCBI Taxonomy" id="314092"/>
    <lineage>
        <taxon>Bacteria</taxon>
        <taxon>Pseudomonadati</taxon>
        <taxon>Pseudomonadota</taxon>
        <taxon>Gammaproteobacteria</taxon>
        <taxon>Alteromonadales</taxon>
        <taxon>Shewanellaceae</taxon>
        <taxon>Shewanella</taxon>
    </lineage>
</organism>
<evidence type="ECO:0000256" key="1">
    <source>
        <dbReference type="SAM" id="MobiDB-lite"/>
    </source>
</evidence>
<dbReference type="InterPro" id="IPR026368">
    <property type="entry name" value="SWIM_PBPRA1643"/>
</dbReference>
<dbReference type="EMBL" id="JAKILB010000001">
    <property type="protein sequence ID" value="MCL1137294.1"/>
    <property type="molecule type" value="Genomic_DNA"/>
</dbReference>
<feature type="region of interest" description="Disordered" evidence="1">
    <location>
        <begin position="1"/>
        <end position="21"/>
    </location>
</feature>
<evidence type="ECO:0000313" key="2">
    <source>
        <dbReference type="EMBL" id="MCL1137294.1"/>
    </source>
</evidence>
<sequence length="111" mass="12458">MSDKFFFKGRKTPKPKHESYGYNTKREVKVGTAENPLQLLVQTAEREAEVNQLLADNQLVGVITVDAEQAEDIVLLEGLLNKPQTTRFEKTPNRNEPCVCGSGKKYKKCCG</sequence>
<comment type="caution">
    <text evidence="2">The sequence shown here is derived from an EMBL/GenBank/DDBJ whole genome shotgun (WGS) entry which is preliminary data.</text>
</comment>